<dbReference type="EMBL" id="OBQK01000016">
    <property type="protein sequence ID" value="SOC57765.1"/>
    <property type="molecule type" value="Genomic_DNA"/>
</dbReference>
<name>A0A285VUR8_9MICO</name>
<gene>
    <name evidence="3" type="ORF">SAMN05421879_1162</name>
</gene>
<accession>A0A285VUR8</accession>
<sequence length="359" mass="41035">MSRVAHKAGLSWSTVMRMLTTTLDLDSGVDHRHVRHLGVDEHRFRTVRYLRDPDTHAVTRVEPWSIVFTDLDDGAILDVVDRRRGATVKKWLAARPRWWRRRVQLVALDMSSEFRAAVRKALPKARISVDHCPVVRLANEMLTKVRRRRVWELHERRGRATDTPWKHRKLLTCAGDKLSVRQRTKLQEILAEDIELAVAWGIKEHVRQLLAARDTPSFQRAWAKLERAVKATRLAEPAGLFRTLRAWRRELLTFCRTRVTNARTEAANLTARRSRGSVGGTATMTTIDAASLATAATDRGVTPGPRSKLKSRQSAPWIRRRRYASKTSRIRACSAVKFSCSSLRRTRCVGWASFWAAGV</sequence>
<dbReference type="PANTHER" id="PTHR33498">
    <property type="entry name" value="TRANSPOSASE FOR INSERTION SEQUENCE ELEMENT IS1557"/>
    <property type="match status" value="1"/>
</dbReference>
<proteinExistence type="predicted"/>
<dbReference type="Proteomes" id="UP000219688">
    <property type="component" value="Unassembled WGS sequence"/>
</dbReference>
<evidence type="ECO:0000256" key="1">
    <source>
        <dbReference type="SAM" id="MobiDB-lite"/>
    </source>
</evidence>
<evidence type="ECO:0000313" key="4">
    <source>
        <dbReference type="Proteomes" id="UP000219688"/>
    </source>
</evidence>
<dbReference type="InterPro" id="IPR002560">
    <property type="entry name" value="Transposase_DDE"/>
</dbReference>
<dbReference type="Pfam" id="PF01610">
    <property type="entry name" value="DDE_Tnp_ISL3"/>
    <property type="match status" value="1"/>
</dbReference>
<feature type="region of interest" description="Disordered" evidence="1">
    <location>
        <begin position="295"/>
        <end position="315"/>
    </location>
</feature>
<dbReference type="InterPro" id="IPR047951">
    <property type="entry name" value="Transpos_ISL3"/>
</dbReference>
<dbReference type="PANTHER" id="PTHR33498:SF1">
    <property type="entry name" value="TRANSPOSASE FOR INSERTION SEQUENCE ELEMENT IS1557"/>
    <property type="match status" value="1"/>
</dbReference>
<organism evidence="3 4">
    <name type="scientific">Ornithinimicrobium cerasi</name>
    <dbReference type="NCBI Taxonomy" id="2248773"/>
    <lineage>
        <taxon>Bacteria</taxon>
        <taxon>Bacillati</taxon>
        <taxon>Actinomycetota</taxon>
        <taxon>Actinomycetes</taxon>
        <taxon>Micrococcales</taxon>
        <taxon>Ornithinimicrobiaceae</taxon>
        <taxon>Ornithinimicrobium</taxon>
    </lineage>
</organism>
<evidence type="ECO:0000259" key="2">
    <source>
        <dbReference type="Pfam" id="PF01610"/>
    </source>
</evidence>
<keyword evidence="4" id="KW-1185">Reference proteome</keyword>
<protein>
    <submittedName>
        <fullName evidence="3">Transposase</fullName>
    </submittedName>
</protein>
<reference evidence="4" key="1">
    <citation type="submission" date="2017-08" db="EMBL/GenBank/DDBJ databases">
        <authorList>
            <person name="Varghese N."/>
            <person name="Submissions S."/>
        </authorList>
    </citation>
    <scope>NUCLEOTIDE SEQUENCE [LARGE SCALE GENOMIC DNA]</scope>
    <source>
        <strain evidence="4">USBA17B2</strain>
    </source>
</reference>
<evidence type="ECO:0000313" key="3">
    <source>
        <dbReference type="EMBL" id="SOC57765.1"/>
    </source>
</evidence>
<dbReference type="NCBIfam" id="NF033550">
    <property type="entry name" value="transpos_ISL3"/>
    <property type="match status" value="1"/>
</dbReference>
<dbReference type="AlphaFoldDB" id="A0A285VUR8"/>
<feature type="domain" description="Transposase IS204/IS1001/IS1096/IS1165 DDE" evidence="2">
    <location>
        <begin position="38"/>
        <end position="274"/>
    </location>
</feature>